<accession>A0ABT7QWQ1</accession>
<name>A0ABT7QWQ1_9BACT</name>
<sequence>MSHITQLSNEIISDPSLSKQFDKNSKIFFLSNRMNDTLKRKALMDKNNPDERTKQISDFIEQINSEALFYAEEIFSTLLTELGIPNDIKVPEVQEKKEQSIILKKIADKKIELDQPDLVLHLTIVFGMVFFILWFHWMSV</sequence>
<evidence type="ECO:0000256" key="1">
    <source>
        <dbReference type="SAM" id="Phobius"/>
    </source>
</evidence>
<evidence type="ECO:0000313" key="3">
    <source>
        <dbReference type="Proteomes" id="UP001169069"/>
    </source>
</evidence>
<keyword evidence="1" id="KW-0472">Membrane</keyword>
<keyword evidence="3" id="KW-1185">Reference proteome</keyword>
<evidence type="ECO:0000313" key="2">
    <source>
        <dbReference type="EMBL" id="MDM5271171.1"/>
    </source>
</evidence>
<comment type="caution">
    <text evidence="2">The sequence shown here is derived from an EMBL/GenBank/DDBJ whole genome shotgun (WGS) entry which is preliminary data.</text>
</comment>
<reference evidence="2" key="1">
    <citation type="submission" date="2023-01" db="EMBL/GenBank/DDBJ databases">
        <title>Sulfurovum sp. zt1-1 genome assembly.</title>
        <authorList>
            <person name="Wang J."/>
        </authorList>
    </citation>
    <scope>NUCLEOTIDE SEQUENCE</scope>
    <source>
        <strain evidence="2">Zt1-1</strain>
    </source>
</reference>
<proteinExistence type="predicted"/>
<protein>
    <submittedName>
        <fullName evidence="2">Uncharacterized protein</fullName>
    </submittedName>
</protein>
<gene>
    <name evidence="2" type="ORF">PGH07_03190</name>
</gene>
<keyword evidence="1" id="KW-0812">Transmembrane</keyword>
<feature type="transmembrane region" description="Helical" evidence="1">
    <location>
        <begin position="118"/>
        <end position="137"/>
    </location>
</feature>
<keyword evidence="1" id="KW-1133">Transmembrane helix</keyword>
<dbReference type="Proteomes" id="UP001169069">
    <property type="component" value="Unassembled WGS sequence"/>
</dbReference>
<organism evidence="2 3">
    <name type="scientific">Sulfurovum zhangzhouensis</name>
    <dbReference type="NCBI Taxonomy" id="3019067"/>
    <lineage>
        <taxon>Bacteria</taxon>
        <taxon>Pseudomonadati</taxon>
        <taxon>Campylobacterota</taxon>
        <taxon>Epsilonproteobacteria</taxon>
        <taxon>Campylobacterales</taxon>
        <taxon>Sulfurovaceae</taxon>
        <taxon>Sulfurovum</taxon>
    </lineage>
</organism>
<dbReference type="EMBL" id="JAQIBD010000001">
    <property type="protein sequence ID" value="MDM5271171.1"/>
    <property type="molecule type" value="Genomic_DNA"/>
</dbReference>